<name>A0A2N5A6S0_KLEVA</name>
<dbReference type="EMBL" id="PICB01002298">
    <property type="protein sequence ID" value="PLP39157.1"/>
    <property type="molecule type" value="Genomic_DNA"/>
</dbReference>
<evidence type="ECO:0000313" key="3">
    <source>
        <dbReference type="Proteomes" id="UP000234473"/>
    </source>
</evidence>
<dbReference type="AlphaFoldDB" id="A0A2N5A6S0"/>
<dbReference type="Proteomes" id="UP000234473">
    <property type="component" value="Unassembled WGS sequence"/>
</dbReference>
<dbReference type="RefSeq" id="WP_071582828.1">
    <property type="nucleotide sequence ID" value="NZ_BIHA01000001.1"/>
</dbReference>
<keyword evidence="1" id="KW-0812">Transmembrane</keyword>
<gene>
    <name evidence="2" type="ORF">CWM98_30795</name>
</gene>
<keyword evidence="1" id="KW-1133">Transmembrane helix</keyword>
<protein>
    <submittedName>
        <fullName evidence="2">Uncharacterized protein</fullName>
    </submittedName>
</protein>
<dbReference type="NCBIfam" id="NF033853">
    <property type="entry name" value="KPN_two_small"/>
    <property type="match status" value="1"/>
</dbReference>
<keyword evidence="1" id="KW-0472">Membrane</keyword>
<reference evidence="2 3" key="1">
    <citation type="submission" date="2017-11" db="EMBL/GenBank/DDBJ databases">
        <authorList>
            <person name="Han C.G."/>
        </authorList>
    </citation>
    <scope>NUCLEOTIDE SEQUENCE [LARGE SCALE GENOMIC DNA]</scope>
    <source>
        <strain evidence="2 3">A5</strain>
    </source>
</reference>
<reference evidence="2 3" key="2">
    <citation type="submission" date="2018-01" db="EMBL/GenBank/DDBJ databases">
        <title>Genomic study of Klebsiella pneumoniae.</title>
        <authorList>
            <person name="Yang Y."/>
            <person name="Bicalho R."/>
        </authorList>
    </citation>
    <scope>NUCLEOTIDE SEQUENCE [LARGE SCALE GENOMIC DNA]</scope>
    <source>
        <strain evidence="2 3">A5</strain>
    </source>
</reference>
<accession>A0A2N5A6S0</accession>
<organism evidence="2 3">
    <name type="scientific">Klebsiella variicola</name>
    <dbReference type="NCBI Taxonomy" id="244366"/>
    <lineage>
        <taxon>Bacteria</taxon>
        <taxon>Pseudomonadati</taxon>
        <taxon>Pseudomonadota</taxon>
        <taxon>Gammaproteobacteria</taxon>
        <taxon>Enterobacterales</taxon>
        <taxon>Enterobacteriaceae</taxon>
        <taxon>Klebsiella/Raoultella group</taxon>
        <taxon>Klebsiella</taxon>
        <taxon>Klebsiella pneumoniae complex</taxon>
    </lineage>
</organism>
<evidence type="ECO:0000313" key="2">
    <source>
        <dbReference type="EMBL" id="PLP39157.1"/>
    </source>
</evidence>
<comment type="caution">
    <text evidence="2">The sequence shown here is derived from an EMBL/GenBank/DDBJ whole genome shotgun (WGS) entry which is preliminary data.</text>
</comment>
<dbReference type="InterPro" id="IPR049833">
    <property type="entry name" value="KPN01023-like"/>
</dbReference>
<proteinExistence type="predicted"/>
<evidence type="ECO:0000256" key="1">
    <source>
        <dbReference type="SAM" id="Phobius"/>
    </source>
</evidence>
<sequence>MDNMRSILSMPIKFFLFFEVVMGDLLIVLCLVFCPIISLWSGISYIKERRKRRYVFRSRR</sequence>
<feature type="transmembrane region" description="Helical" evidence="1">
    <location>
        <begin position="20"/>
        <end position="43"/>
    </location>
</feature>